<dbReference type="InterPro" id="IPR009671">
    <property type="entry name" value="RraB_dom"/>
</dbReference>
<protein>
    <recommendedName>
        <fullName evidence="5">DUF695 domain-containing protein</fullName>
    </recommendedName>
</protein>
<dbReference type="STRING" id="1524460.IX84_07430"/>
<dbReference type="Proteomes" id="UP000029736">
    <property type="component" value="Unassembled WGS sequence"/>
</dbReference>
<dbReference type="InterPro" id="IPR036701">
    <property type="entry name" value="RraB-like_sf"/>
</dbReference>
<evidence type="ECO:0000259" key="2">
    <source>
        <dbReference type="Pfam" id="PF06877"/>
    </source>
</evidence>
<comment type="caution">
    <text evidence="3">The sequence shown here is derived from an EMBL/GenBank/DDBJ whole genome shotgun (WGS) entry which is preliminary data.</text>
</comment>
<proteinExistence type="predicted"/>
<dbReference type="EMBL" id="JPOS01000018">
    <property type="protein sequence ID" value="KGE88508.1"/>
    <property type="molecule type" value="Genomic_DNA"/>
</dbReference>
<sequence length="277" mass="31223">MLLLLLSGCGDVGPQQQKSEAPPLPGHEERWSVFLRQQLAGPQVVTVDQGWSEQAPLQTHPRLLKVTVKANETLPTGFPTEAETRMANELQDQLLQKLERGNFGVFVGSIVVPGEKQLYYYLRAEPQADELAQETVAAYTKRKVEAAIAPDDTWSAYTEQLFPNQREQAEINNDGVLIRLQEAGDPLSQPRSIEHWAYFKSTKARSVFQDSLKRYSFEPIAYDTLAQSQMPYGIHFVRQDSIHTPYIHDLTWGLTQLAEGLGGAYDGWETIVVKPRQ</sequence>
<dbReference type="Pfam" id="PF06877">
    <property type="entry name" value="RraB"/>
    <property type="match status" value="1"/>
</dbReference>
<feature type="domain" description="DUF695" evidence="1">
    <location>
        <begin position="30"/>
        <end position="162"/>
    </location>
</feature>
<evidence type="ECO:0000313" key="3">
    <source>
        <dbReference type="EMBL" id="KGE88508.1"/>
    </source>
</evidence>
<dbReference type="AlphaFoldDB" id="A0A098SA31"/>
<dbReference type="SUPFAM" id="SSF89946">
    <property type="entry name" value="Hypothetical protein VC0424"/>
    <property type="match status" value="1"/>
</dbReference>
<dbReference type="Gene3D" id="3.30.70.970">
    <property type="entry name" value="RraB-like"/>
    <property type="match status" value="1"/>
</dbReference>
<gene>
    <name evidence="3" type="ORF">IX84_07430</name>
</gene>
<accession>A0A098SA31</accession>
<reference evidence="3 4" key="1">
    <citation type="journal article" date="2014" name="Int. J. Syst. Evol. Microbiol.">
        <title>Phaeodactylibacter xiamenensis gen. nov., sp. nov., a member of the family Saprospiraceae isolated from the marine alga Phaeodactylum tricornutum.</title>
        <authorList>
            <person name="Chen Z.Jr."/>
            <person name="Lei X."/>
            <person name="Lai Q."/>
            <person name="Li Y."/>
            <person name="Zhang B."/>
            <person name="Zhang J."/>
            <person name="Zhang H."/>
            <person name="Yang L."/>
            <person name="Zheng W."/>
            <person name="Tian Y."/>
            <person name="Yu Z."/>
            <person name="Xu H.Jr."/>
            <person name="Zheng T."/>
        </authorList>
    </citation>
    <scope>NUCLEOTIDE SEQUENCE [LARGE SCALE GENOMIC DNA]</scope>
    <source>
        <strain evidence="3 4">KD52</strain>
    </source>
</reference>
<evidence type="ECO:0008006" key="5">
    <source>
        <dbReference type="Google" id="ProtNLM"/>
    </source>
</evidence>
<feature type="domain" description="Regulator of ribonuclease activity B" evidence="2">
    <location>
        <begin position="172"/>
        <end position="270"/>
    </location>
</feature>
<keyword evidence="4" id="KW-1185">Reference proteome</keyword>
<name>A0A098SA31_9BACT</name>
<organism evidence="3 4">
    <name type="scientific">Phaeodactylibacter xiamenensis</name>
    <dbReference type="NCBI Taxonomy" id="1524460"/>
    <lineage>
        <taxon>Bacteria</taxon>
        <taxon>Pseudomonadati</taxon>
        <taxon>Bacteroidota</taxon>
        <taxon>Saprospiria</taxon>
        <taxon>Saprospirales</taxon>
        <taxon>Haliscomenobacteraceae</taxon>
        <taxon>Phaeodactylibacter</taxon>
    </lineage>
</organism>
<evidence type="ECO:0000313" key="4">
    <source>
        <dbReference type="Proteomes" id="UP000029736"/>
    </source>
</evidence>
<dbReference type="Pfam" id="PF05117">
    <property type="entry name" value="DUF695"/>
    <property type="match status" value="1"/>
</dbReference>
<dbReference type="InterPro" id="IPR016097">
    <property type="entry name" value="DUF695"/>
</dbReference>
<evidence type="ECO:0000259" key="1">
    <source>
        <dbReference type="Pfam" id="PF05117"/>
    </source>
</evidence>